<evidence type="ECO:0000313" key="1">
    <source>
        <dbReference type="EMBL" id="GAH90219.1"/>
    </source>
</evidence>
<dbReference type="AlphaFoldDB" id="X1KJ95"/>
<gene>
    <name evidence="1" type="ORF">S06H3_02825</name>
</gene>
<accession>X1KJ95</accession>
<dbReference type="EMBL" id="BARV01000859">
    <property type="protein sequence ID" value="GAH90219.1"/>
    <property type="molecule type" value="Genomic_DNA"/>
</dbReference>
<protein>
    <submittedName>
        <fullName evidence="1">Uncharacterized protein</fullName>
    </submittedName>
</protein>
<proteinExistence type="predicted"/>
<comment type="caution">
    <text evidence="1">The sequence shown here is derived from an EMBL/GenBank/DDBJ whole genome shotgun (WGS) entry which is preliminary data.</text>
</comment>
<organism evidence="1">
    <name type="scientific">marine sediment metagenome</name>
    <dbReference type="NCBI Taxonomy" id="412755"/>
    <lineage>
        <taxon>unclassified sequences</taxon>
        <taxon>metagenomes</taxon>
        <taxon>ecological metagenomes</taxon>
    </lineage>
</organism>
<sequence>MKPHRGVEFERVVESTGLREPDLLMLENTLEDFRVVATILEIGIEFPSDI</sequence>
<name>X1KJ95_9ZZZZ</name>
<reference evidence="1" key="1">
    <citation type="journal article" date="2014" name="Front. Microbiol.">
        <title>High frequency of phylogenetically diverse reductive dehalogenase-homologous genes in deep subseafloor sedimentary metagenomes.</title>
        <authorList>
            <person name="Kawai M."/>
            <person name="Futagami T."/>
            <person name="Toyoda A."/>
            <person name="Takaki Y."/>
            <person name="Nishi S."/>
            <person name="Hori S."/>
            <person name="Arai W."/>
            <person name="Tsubouchi T."/>
            <person name="Morono Y."/>
            <person name="Uchiyama I."/>
            <person name="Ito T."/>
            <person name="Fujiyama A."/>
            <person name="Inagaki F."/>
            <person name="Takami H."/>
        </authorList>
    </citation>
    <scope>NUCLEOTIDE SEQUENCE</scope>
    <source>
        <strain evidence="1">Expedition CK06-06</strain>
    </source>
</reference>